<feature type="transmembrane region" description="Helical" evidence="6">
    <location>
        <begin position="218"/>
        <end position="236"/>
    </location>
</feature>
<feature type="transmembrane region" description="Helical" evidence="6">
    <location>
        <begin position="12"/>
        <end position="30"/>
    </location>
</feature>
<keyword evidence="4 6" id="KW-1133">Transmembrane helix</keyword>
<keyword evidence="9" id="KW-1185">Reference proteome</keyword>
<feature type="transmembrane region" description="Helical" evidence="6">
    <location>
        <begin position="73"/>
        <end position="93"/>
    </location>
</feature>
<feature type="domain" description="EamA" evidence="7">
    <location>
        <begin position="117"/>
        <end position="235"/>
    </location>
</feature>
<gene>
    <name evidence="8" type="ORF">E3N88_30277</name>
</gene>
<protein>
    <recommendedName>
        <fullName evidence="6">WAT1-related protein</fullName>
    </recommendedName>
</protein>
<dbReference type="GO" id="GO:0022857">
    <property type="term" value="F:transmembrane transporter activity"/>
    <property type="evidence" value="ECO:0007669"/>
    <property type="project" value="InterPro"/>
</dbReference>
<evidence type="ECO:0000256" key="5">
    <source>
        <dbReference type="ARBA" id="ARBA00023136"/>
    </source>
</evidence>
<feature type="transmembrane region" description="Helical" evidence="6">
    <location>
        <begin position="42"/>
        <end position="61"/>
    </location>
</feature>
<comment type="subcellular location">
    <subcellularLocation>
        <location evidence="1 6">Membrane</location>
        <topology evidence="1 6">Multi-pass membrane protein</topology>
    </subcellularLocation>
</comment>
<keyword evidence="3 6" id="KW-0812">Transmembrane</keyword>
<evidence type="ECO:0000313" key="9">
    <source>
        <dbReference type="Proteomes" id="UP000326396"/>
    </source>
</evidence>
<dbReference type="OrthoDB" id="1746609at2759"/>
<comment type="similarity">
    <text evidence="2 6">Belongs to the drug/metabolite transporter (DMT) superfamily. Plant drug/metabolite exporter (P-DME) (TC 2.A.7.4) family.</text>
</comment>
<dbReference type="SUPFAM" id="SSF103481">
    <property type="entry name" value="Multidrug resistance efflux transporter EmrE"/>
    <property type="match status" value="1"/>
</dbReference>
<dbReference type="GO" id="GO:0016020">
    <property type="term" value="C:membrane"/>
    <property type="evidence" value="ECO:0007669"/>
    <property type="project" value="UniProtKB-SubCell"/>
</dbReference>
<evidence type="ECO:0000256" key="4">
    <source>
        <dbReference type="ARBA" id="ARBA00022989"/>
    </source>
</evidence>
<evidence type="ECO:0000259" key="7">
    <source>
        <dbReference type="Pfam" id="PF00892"/>
    </source>
</evidence>
<dbReference type="EMBL" id="SZYD01000015">
    <property type="protein sequence ID" value="KAD3641054.1"/>
    <property type="molecule type" value="Genomic_DNA"/>
</dbReference>
<evidence type="ECO:0000256" key="6">
    <source>
        <dbReference type="RuleBase" id="RU363077"/>
    </source>
</evidence>
<keyword evidence="5 6" id="KW-0472">Membrane</keyword>
<dbReference type="InterPro" id="IPR030184">
    <property type="entry name" value="WAT1-related"/>
</dbReference>
<evidence type="ECO:0000256" key="2">
    <source>
        <dbReference type="ARBA" id="ARBA00007635"/>
    </source>
</evidence>
<dbReference type="AlphaFoldDB" id="A0A5N6MP34"/>
<sequence length="269" mass="30355">MSKSWSWMDDVLPFVAMLMINCSDMAVLTIIKAAMNDGMHSIVYVTYHNALGTLLLLPFFIVHTLRKVDRPPLTFRIIFRFFILGLFGCFLQLSNHVERHLKLGTWGYILDCGNFQAKTAREYPNQNTILFFYSLFGTLQCIALSPFLERNRSAWVLQHGTFVSAVVLGAVYSTVIHNLVVTWCLRKNGPVFVAMFSPLSIVIAMIMGVAFLGDSLRLGSAIGATIVVVGFYMVIWGQIKEKNKISVITRDDLNISNEHEYSDQTTILI</sequence>
<dbReference type="InterPro" id="IPR037185">
    <property type="entry name" value="EmrE-like"/>
</dbReference>
<accession>A0A5N6MP34</accession>
<feature type="transmembrane region" description="Helical" evidence="6">
    <location>
        <begin position="192"/>
        <end position="212"/>
    </location>
</feature>
<proteinExistence type="inferred from homology"/>
<feature type="transmembrane region" description="Helical" evidence="6">
    <location>
        <begin position="160"/>
        <end position="185"/>
    </location>
</feature>
<name>A0A5N6MP34_9ASTR</name>
<dbReference type="Proteomes" id="UP000326396">
    <property type="component" value="Linkage Group LG5"/>
</dbReference>
<evidence type="ECO:0000256" key="3">
    <source>
        <dbReference type="ARBA" id="ARBA00022692"/>
    </source>
</evidence>
<dbReference type="InterPro" id="IPR000620">
    <property type="entry name" value="EamA_dom"/>
</dbReference>
<feature type="transmembrane region" description="Helical" evidence="6">
    <location>
        <begin position="128"/>
        <end position="148"/>
    </location>
</feature>
<reference evidence="8 9" key="1">
    <citation type="submission" date="2019-05" db="EMBL/GenBank/DDBJ databases">
        <title>Mikania micrantha, genome provides insights into the molecular mechanism of rapid growth.</title>
        <authorList>
            <person name="Liu B."/>
        </authorList>
    </citation>
    <scope>NUCLEOTIDE SEQUENCE [LARGE SCALE GENOMIC DNA]</scope>
    <source>
        <strain evidence="8">NLD-2019</strain>
        <tissue evidence="8">Leaf</tissue>
    </source>
</reference>
<comment type="caution">
    <text evidence="8">The sequence shown here is derived from an EMBL/GenBank/DDBJ whole genome shotgun (WGS) entry which is preliminary data.</text>
</comment>
<evidence type="ECO:0000313" key="8">
    <source>
        <dbReference type="EMBL" id="KAD3641054.1"/>
    </source>
</evidence>
<evidence type="ECO:0000256" key="1">
    <source>
        <dbReference type="ARBA" id="ARBA00004141"/>
    </source>
</evidence>
<dbReference type="Pfam" id="PF00892">
    <property type="entry name" value="EamA"/>
    <property type="match status" value="1"/>
</dbReference>
<dbReference type="PANTHER" id="PTHR31218">
    <property type="entry name" value="WAT1-RELATED PROTEIN"/>
    <property type="match status" value="1"/>
</dbReference>
<organism evidence="8 9">
    <name type="scientific">Mikania micrantha</name>
    <name type="common">bitter vine</name>
    <dbReference type="NCBI Taxonomy" id="192012"/>
    <lineage>
        <taxon>Eukaryota</taxon>
        <taxon>Viridiplantae</taxon>
        <taxon>Streptophyta</taxon>
        <taxon>Embryophyta</taxon>
        <taxon>Tracheophyta</taxon>
        <taxon>Spermatophyta</taxon>
        <taxon>Magnoliopsida</taxon>
        <taxon>eudicotyledons</taxon>
        <taxon>Gunneridae</taxon>
        <taxon>Pentapetalae</taxon>
        <taxon>asterids</taxon>
        <taxon>campanulids</taxon>
        <taxon>Asterales</taxon>
        <taxon>Asteraceae</taxon>
        <taxon>Asteroideae</taxon>
        <taxon>Heliantheae alliance</taxon>
        <taxon>Eupatorieae</taxon>
        <taxon>Mikania</taxon>
    </lineage>
</organism>